<dbReference type="SUPFAM" id="SSF53474">
    <property type="entry name" value="alpha/beta-Hydrolases"/>
    <property type="match status" value="1"/>
</dbReference>
<keyword evidence="3" id="KW-1185">Reference proteome</keyword>
<comment type="caution">
    <text evidence="2">The sequence shown here is derived from an EMBL/GenBank/DDBJ whole genome shotgun (WGS) entry which is preliminary data.</text>
</comment>
<dbReference type="AlphaFoldDB" id="A0A9W6M7F8"/>
<dbReference type="Pfam" id="PF08840">
    <property type="entry name" value="BAAT_C"/>
    <property type="match status" value="1"/>
</dbReference>
<feature type="domain" description="BAAT/Acyl-CoA thioester hydrolase C-terminal" evidence="1">
    <location>
        <begin position="82"/>
        <end position="263"/>
    </location>
</feature>
<dbReference type="GO" id="GO:0006637">
    <property type="term" value="P:acyl-CoA metabolic process"/>
    <property type="evidence" value="ECO:0007669"/>
    <property type="project" value="TreeGrafter"/>
</dbReference>
<name>A0A9W6M7F8_9MICO</name>
<dbReference type="GO" id="GO:0047617">
    <property type="term" value="F:fatty acyl-CoA hydrolase activity"/>
    <property type="evidence" value="ECO:0007669"/>
    <property type="project" value="TreeGrafter"/>
</dbReference>
<reference evidence="2" key="2">
    <citation type="submission" date="2023-01" db="EMBL/GenBank/DDBJ databases">
        <authorList>
            <person name="Sun Q."/>
            <person name="Evtushenko L."/>
        </authorList>
    </citation>
    <scope>NUCLEOTIDE SEQUENCE</scope>
    <source>
        <strain evidence="2">VKM Ac-1958</strain>
    </source>
</reference>
<dbReference type="InterPro" id="IPR014940">
    <property type="entry name" value="BAAT_C"/>
</dbReference>
<protein>
    <submittedName>
        <fullName evidence="2">Acyl-CoA thioesterase</fullName>
    </submittedName>
</protein>
<sequence>MRPLSDADRHDAIPAQATGTAVLLLAGSSGRVERERAEMLADRGARVAAIRWFGGDGRRPTPHEVPIELFIAELDGLRADADHVAIVGTSFGAEAALVTATLTAVDAVVAIAPSSVVWGGLRDEEWSSHWTFHGAPLPWVSFDPSWSPSTDPPSYRGLYEQSLRLAPSMTAAARIRAEEITGEVLLVAGGDDQVWPSERFAAEIEQARITAGRRTTVITHPHAGHRLLLPGEEPAEGGIRMARGGRADADAELGQRAWPELLRVLRLRDDLPPFTSE</sequence>
<dbReference type="EMBL" id="BSET01000001">
    <property type="protein sequence ID" value="GLK00383.1"/>
    <property type="molecule type" value="Genomic_DNA"/>
</dbReference>
<gene>
    <name evidence="2" type="ORF">GCM10017596_00980</name>
</gene>
<reference evidence="2" key="1">
    <citation type="journal article" date="2014" name="Int. J. Syst. Evol. Microbiol.">
        <title>Complete genome sequence of Corynebacterium casei LMG S-19264T (=DSM 44701T), isolated from a smear-ripened cheese.</title>
        <authorList>
            <consortium name="US DOE Joint Genome Institute (JGI-PGF)"/>
            <person name="Walter F."/>
            <person name="Albersmeier A."/>
            <person name="Kalinowski J."/>
            <person name="Ruckert C."/>
        </authorList>
    </citation>
    <scope>NUCLEOTIDE SEQUENCE</scope>
    <source>
        <strain evidence="2">VKM Ac-1958</strain>
    </source>
</reference>
<organism evidence="2 3">
    <name type="scientific">Microbacterium keratanolyticum</name>
    <dbReference type="NCBI Taxonomy" id="67574"/>
    <lineage>
        <taxon>Bacteria</taxon>
        <taxon>Bacillati</taxon>
        <taxon>Actinomycetota</taxon>
        <taxon>Actinomycetes</taxon>
        <taxon>Micrococcales</taxon>
        <taxon>Microbacteriaceae</taxon>
        <taxon>Microbacterium</taxon>
    </lineage>
</organism>
<dbReference type="GO" id="GO:0006631">
    <property type="term" value="P:fatty acid metabolic process"/>
    <property type="evidence" value="ECO:0007669"/>
    <property type="project" value="TreeGrafter"/>
</dbReference>
<evidence type="ECO:0000313" key="3">
    <source>
        <dbReference type="Proteomes" id="UP001142325"/>
    </source>
</evidence>
<evidence type="ECO:0000259" key="1">
    <source>
        <dbReference type="Pfam" id="PF08840"/>
    </source>
</evidence>
<dbReference type="RefSeq" id="WP_204938108.1">
    <property type="nucleotide sequence ID" value="NZ_BAAAUM010000001.1"/>
</dbReference>
<dbReference type="Proteomes" id="UP001142325">
    <property type="component" value="Unassembled WGS sequence"/>
</dbReference>
<dbReference type="Gene3D" id="3.40.50.1820">
    <property type="entry name" value="alpha/beta hydrolase"/>
    <property type="match status" value="1"/>
</dbReference>
<dbReference type="InterPro" id="IPR029058">
    <property type="entry name" value="AB_hydrolase_fold"/>
</dbReference>
<dbReference type="PANTHER" id="PTHR10824">
    <property type="entry name" value="ACYL-COENZYME A THIOESTERASE-RELATED"/>
    <property type="match status" value="1"/>
</dbReference>
<dbReference type="PANTHER" id="PTHR10824:SF4">
    <property type="entry name" value="ACYL-COENZYME A THIOESTERASE 1-LIKE"/>
    <property type="match status" value="1"/>
</dbReference>
<accession>A0A9W6M7F8</accession>
<evidence type="ECO:0000313" key="2">
    <source>
        <dbReference type="EMBL" id="GLK00383.1"/>
    </source>
</evidence>
<proteinExistence type="predicted"/>